<protein>
    <recommendedName>
        <fullName evidence="10 14">Adenosine 5'-phosphosulfate reductase</fullName>
        <shortName evidence="14">APS reductase</shortName>
        <ecNumber evidence="9 14">1.8.4.10</ecNumber>
    </recommendedName>
    <alternativeName>
        <fullName evidence="12 14">5'-adenylylsulfate reductase</fullName>
    </alternativeName>
    <alternativeName>
        <fullName evidence="11 14">Thioredoxin-dependent 5'-adenylylsulfate reductase</fullName>
    </alternativeName>
</protein>
<gene>
    <name evidence="14 17" type="primary">cysH</name>
    <name evidence="17" type="ORF">BHAOGJBA_3171</name>
</gene>
<sequence>MTLLNPQAADALAAALKERDLPGRIHLIEAEVPGRLVFTTSLGIEDQVLTHAIALAKGRTEIVTLDTGRLYPETYDVWAETESAYGIRIRAYAPEREAEERFVAEEGINGFRHSVAARQACCGFRKVEPLARALKGAAGWLTGLRAGQSANRAATPLAAYDAERDLLKLNPLADWSREDVDRFVRDNYVPYNVLHDRGFPSIGCAPCTRAIRVGESERAGRWWWEQEEKKECGLHVGRTAGSPDANVEPGREAAVFEPQSATTETQRNLEMAR</sequence>
<dbReference type="GO" id="GO:0043866">
    <property type="term" value="F:adenylyl-sulfate reductase (thioredoxin) activity"/>
    <property type="evidence" value="ECO:0007669"/>
    <property type="project" value="UniProtKB-EC"/>
</dbReference>
<evidence type="ECO:0000256" key="2">
    <source>
        <dbReference type="ARBA" id="ARBA00022490"/>
    </source>
</evidence>
<dbReference type="InterPro" id="IPR011798">
    <property type="entry name" value="APS_reductase"/>
</dbReference>
<dbReference type="HAMAP" id="MF_00063">
    <property type="entry name" value="CysH"/>
    <property type="match status" value="1"/>
</dbReference>
<evidence type="ECO:0000256" key="12">
    <source>
        <dbReference type="ARBA" id="ARBA00032041"/>
    </source>
</evidence>
<comment type="catalytic activity">
    <reaction evidence="13 14">
        <text>[thioredoxin]-disulfide + sulfite + AMP + 2 H(+) = adenosine 5'-phosphosulfate + [thioredoxin]-dithiol</text>
        <dbReference type="Rhea" id="RHEA:21976"/>
        <dbReference type="Rhea" id="RHEA-COMP:10698"/>
        <dbReference type="Rhea" id="RHEA-COMP:10700"/>
        <dbReference type="ChEBI" id="CHEBI:15378"/>
        <dbReference type="ChEBI" id="CHEBI:17359"/>
        <dbReference type="ChEBI" id="CHEBI:29950"/>
        <dbReference type="ChEBI" id="CHEBI:50058"/>
        <dbReference type="ChEBI" id="CHEBI:58243"/>
        <dbReference type="ChEBI" id="CHEBI:456215"/>
        <dbReference type="EC" id="1.8.4.10"/>
    </reaction>
</comment>
<evidence type="ECO:0000256" key="4">
    <source>
        <dbReference type="ARBA" id="ARBA00023002"/>
    </source>
</evidence>
<dbReference type="RefSeq" id="WP_066924249.1">
    <property type="nucleotide sequence ID" value="NZ_BPQO01000013.1"/>
</dbReference>
<feature type="binding site" evidence="14">
    <location>
        <position position="207"/>
    </location>
    <ligand>
        <name>[4Fe-4S] cluster</name>
        <dbReference type="ChEBI" id="CHEBI:49883"/>
    </ligand>
</feature>
<evidence type="ECO:0000256" key="1">
    <source>
        <dbReference type="ARBA" id="ARBA00009732"/>
    </source>
</evidence>
<evidence type="ECO:0000313" key="17">
    <source>
        <dbReference type="EMBL" id="GJD89641.1"/>
    </source>
</evidence>
<keyword evidence="4 14" id="KW-0560">Oxidoreductase</keyword>
<comment type="subcellular location">
    <subcellularLocation>
        <location evidence="14">Cytoplasm</location>
    </subcellularLocation>
</comment>
<dbReference type="EMBL" id="BPQO01000013">
    <property type="protein sequence ID" value="GJD89641.1"/>
    <property type="molecule type" value="Genomic_DNA"/>
</dbReference>
<dbReference type="NCBIfam" id="TIGR02055">
    <property type="entry name" value="APS_reductase"/>
    <property type="match status" value="1"/>
</dbReference>
<feature type="binding site" evidence="14">
    <location>
        <position position="121"/>
    </location>
    <ligand>
        <name>[4Fe-4S] cluster</name>
        <dbReference type="ChEBI" id="CHEBI:49883"/>
    </ligand>
</feature>
<comment type="cofactor">
    <cofactor evidence="14">
        <name>[4Fe-4S] cluster</name>
        <dbReference type="ChEBI" id="CHEBI:49883"/>
    </cofactor>
    <text evidence="14">Binds 1 [4Fe-4S] cluster per subunit.</text>
</comment>
<evidence type="ECO:0000256" key="15">
    <source>
        <dbReference type="SAM" id="MobiDB-lite"/>
    </source>
</evidence>
<dbReference type="InterPro" id="IPR004511">
    <property type="entry name" value="PAPS/APS_Rdtase"/>
</dbReference>
<comment type="caution">
    <text evidence="17">The sequence shown here is derived from an EMBL/GenBank/DDBJ whole genome shotgun (WGS) entry which is preliminary data.</text>
</comment>
<evidence type="ECO:0000256" key="13">
    <source>
        <dbReference type="ARBA" id="ARBA00048441"/>
    </source>
</evidence>
<accession>A0AAV4ZNC0</accession>
<evidence type="ECO:0000256" key="14">
    <source>
        <dbReference type="HAMAP-Rule" id="MF_00063"/>
    </source>
</evidence>
<dbReference type="SUPFAM" id="SSF52402">
    <property type="entry name" value="Adenine nucleotide alpha hydrolases-like"/>
    <property type="match status" value="1"/>
</dbReference>
<evidence type="ECO:0000256" key="11">
    <source>
        <dbReference type="ARBA" id="ARBA00030894"/>
    </source>
</evidence>
<dbReference type="Proteomes" id="UP001055247">
    <property type="component" value="Unassembled WGS sequence"/>
</dbReference>
<keyword evidence="5 14" id="KW-0408">Iron</keyword>
<feature type="binding site" evidence="14">
    <location>
        <position position="204"/>
    </location>
    <ligand>
        <name>[4Fe-4S] cluster</name>
        <dbReference type="ChEBI" id="CHEBI:49883"/>
    </ligand>
</feature>
<dbReference type="Pfam" id="PF01507">
    <property type="entry name" value="PAPS_reduct"/>
    <property type="match status" value="1"/>
</dbReference>
<comment type="similarity">
    <text evidence="1 14">Belongs to the PAPS reductase family. CysH subfamily.</text>
</comment>
<evidence type="ECO:0000256" key="7">
    <source>
        <dbReference type="ARBA" id="ARBA00024298"/>
    </source>
</evidence>
<dbReference type="GO" id="GO:0004604">
    <property type="term" value="F:phosphoadenylyl-sulfate reductase (thioredoxin) activity"/>
    <property type="evidence" value="ECO:0007669"/>
    <property type="project" value="UniProtKB-UniRule"/>
</dbReference>
<feature type="domain" description="Phosphoadenosine phosphosulphate reductase" evidence="16">
    <location>
        <begin position="36"/>
        <end position="210"/>
    </location>
</feature>
<reference evidence="17" key="2">
    <citation type="submission" date="2021-08" db="EMBL/GenBank/DDBJ databases">
        <authorList>
            <person name="Tani A."/>
            <person name="Ola A."/>
            <person name="Ogura Y."/>
            <person name="Katsura K."/>
            <person name="Hayashi T."/>
        </authorList>
    </citation>
    <scope>NUCLEOTIDE SEQUENCE</scope>
    <source>
        <strain evidence="17">DSM 16372</strain>
    </source>
</reference>
<evidence type="ECO:0000256" key="5">
    <source>
        <dbReference type="ARBA" id="ARBA00023004"/>
    </source>
</evidence>
<evidence type="ECO:0000256" key="3">
    <source>
        <dbReference type="ARBA" id="ARBA00022723"/>
    </source>
</evidence>
<dbReference type="AlphaFoldDB" id="A0AAV4ZNC0"/>
<evidence type="ECO:0000256" key="6">
    <source>
        <dbReference type="ARBA" id="ARBA00023014"/>
    </source>
</evidence>
<dbReference type="EC" id="1.8.4.10" evidence="9 14"/>
<feature type="region of interest" description="Disordered" evidence="15">
    <location>
        <begin position="234"/>
        <end position="273"/>
    </location>
</feature>
<organism evidence="17 18">
    <name type="scientific">Methylobacterium hispanicum</name>
    <dbReference type="NCBI Taxonomy" id="270350"/>
    <lineage>
        <taxon>Bacteria</taxon>
        <taxon>Pseudomonadati</taxon>
        <taxon>Pseudomonadota</taxon>
        <taxon>Alphaproteobacteria</taxon>
        <taxon>Hyphomicrobiales</taxon>
        <taxon>Methylobacteriaceae</taxon>
        <taxon>Methylobacterium</taxon>
    </lineage>
</organism>
<feature type="active site" description="Nucleophile; cysteine thiosulfonate intermediate" evidence="14">
    <location>
        <position position="232"/>
    </location>
</feature>
<evidence type="ECO:0000259" key="16">
    <source>
        <dbReference type="Pfam" id="PF01507"/>
    </source>
</evidence>
<dbReference type="GO" id="GO:0051539">
    <property type="term" value="F:4 iron, 4 sulfur cluster binding"/>
    <property type="evidence" value="ECO:0007669"/>
    <property type="project" value="UniProtKB-UniRule"/>
</dbReference>
<keyword evidence="6 14" id="KW-0411">Iron-sulfur</keyword>
<dbReference type="CDD" id="cd23945">
    <property type="entry name" value="PAPS_reductase"/>
    <property type="match status" value="1"/>
</dbReference>
<dbReference type="GO" id="GO:0046872">
    <property type="term" value="F:metal ion binding"/>
    <property type="evidence" value="ECO:0007669"/>
    <property type="project" value="UniProtKB-KW"/>
</dbReference>
<dbReference type="PIRSF" id="PIRSF000857">
    <property type="entry name" value="PAPS_reductase"/>
    <property type="match status" value="1"/>
</dbReference>
<dbReference type="GO" id="GO:0019379">
    <property type="term" value="P:sulfate assimilation, phosphoadenylyl sulfate reduction by phosphoadenylyl-sulfate reductase (thioredoxin)"/>
    <property type="evidence" value="ECO:0007669"/>
    <property type="project" value="UniProtKB-UniRule"/>
</dbReference>
<comment type="function">
    <text evidence="7 14">Catalyzes the formation of sulfite from adenosine 5'-phosphosulfate (APS) using thioredoxin as an electron donor.</text>
</comment>
<dbReference type="GO" id="GO:0005737">
    <property type="term" value="C:cytoplasm"/>
    <property type="evidence" value="ECO:0007669"/>
    <property type="project" value="UniProtKB-SubCell"/>
</dbReference>
<keyword evidence="2 14" id="KW-0963">Cytoplasm</keyword>
<dbReference type="Gene3D" id="3.40.50.620">
    <property type="entry name" value="HUPs"/>
    <property type="match status" value="1"/>
</dbReference>
<dbReference type="PANTHER" id="PTHR46482:SF9">
    <property type="entry name" value="5'-ADENYLYLSULFATE REDUCTASE 1, CHLOROPLASTIC"/>
    <property type="match status" value="1"/>
</dbReference>
<evidence type="ECO:0000256" key="8">
    <source>
        <dbReference type="ARBA" id="ARBA00024327"/>
    </source>
</evidence>
<comment type="pathway">
    <text evidence="8 14">Sulfur metabolism; hydrogen sulfide biosynthesis; sulfite from sulfate.</text>
</comment>
<dbReference type="InterPro" id="IPR002500">
    <property type="entry name" value="PAPS_reduct_dom"/>
</dbReference>
<dbReference type="GO" id="GO:0070814">
    <property type="term" value="P:hydrogen sulfide biosynthetic process"/>
    <property type="evidence" value="ECO:0007669"/>
    <property type="project" value="UniProtKB-UniRule"/>
</dbReference>
<evidence type="ECO:0000256" key="9">
    <source>
        <dbReference type="ARBA" id="ARBA00024386"/>
    </source>
</evidence>
<proteinExistence type="inferred from homology"/>
<dbReference type="NCBIfam" id="NF002537">
    <property type="entry name" value="PRK02090.1"/>
    <property type="match status" value="1"/>
</dbReference>
<evidence type="ECO:0000313" key="18">
    <source>
        <dbReference type="Proteomes" id="UP001055247"/>
    </source>
</evidence>
<feature type="binding site" evidence="14">
    <location>
        <position position="122"/>
    </location>
    <ligand>
        <name>[4Fe-4S] cluster</name>
        <dbReference type="ChEBI" id="CHEBI:49883"/>
    </ligand>
</feature>
<name>A0AAV4ZNC0_9HYPH</name>
<evidence type="ECO:0000256" key="10">
    <source>
        <dbReference type="ARBA" id="ARBA00029514"/>
    </source>
</evidence>
<dbReference type="InterPro" id="IPR014729">
    <property type="entry name" value="Rossmann-like_a/b/a_fold"/>
</dbReference>
<dbReference type="GO" id="GO:0019344">
    <property type="term" value="P:cysteine biosynthetic process"/>
    <property type="evidence" value="ECO:0007669"/>
    <property type="project" value="InterPro"/>
</dbReference>
<dbReference type="PANTHER" id="PTHR46482">
    <property type="entry name" value="5'-ADENYLYLSULFATE REDUCTASE 3, CHLOROPLASTIC"/>
    <property type="match status" value="1"/>
</dbReference>
<keyword evidence="18" id="KW-1185">Reference proteome</keyword>
<feature type="compositionally biased region" description="Polar residues" evidence="15">
    <location>
        <begin position="259"/>
        <end position="273"/>
    </location>
</feature>
<reference evidence="17" key="1">
    <citation type="journal article" date="2016" name="Front. Microbiol.">
        <title>Genome Sequence of the Piezophilic, Mesophilic Sulfate-Reducing Bacterium Desulfovibrio indicus J2T.</title>
        <authorList>
            <person name="Cao J."/>
            <person name="Maignien L."/>
            <person name="Shao Z."/>
            <person name="Alain K."/>
            <person name="Jebbar M."/>
        </authorList>
    </citation>
    <scope>NUCLEOTIDE SEQUENCE</scope>
    <source>
        <strain evidence="17">DSM 16372</strain>
    </source>
</reference>
<keyword evidence="3 14" id="KW-0479">Metal-binding</keyword>